<reference evidence="1 2" key="1">
    <citation type="submission" date="2018-12" db="EMBL/GenBank/DDBJ databases">
        <authorList>
            <consortium name="Pathogen Informatics"/>
        </authorList>
    </citation>
    <scope>NUCLEOTIDE SEQUENCE [LARGE SCALE GENOMIC DNA]</scope>
    <source>
        <strain evidence="1 2">NCTC10297</strain>
    </source>
</reference>
<dbReference type="AlphaFoldDB" id="A0A448GY65"/>
<name>A0A448GY65_9GAMM</name>
<proteinExistence type="predicted"/>
<protein>
    <submittedName>
        <fullName evidence="1">Uncharacterized protein</fullName>
    </submittedName>
</protein>
<sequence>MIDEKNLFSHNHIINNILSLDKLFIVSRFEKKLNYDLDNNVLKSKYDLQDFLVQGGLITFDGAIFRSPNNGLLEKA</sequence>
<accession>A0A448GY65</accession>
<evidence type="ECO:0000313" key="1">
    <source>
        <dbReference type="EMBL" id="VEG13750.1"/>
    </source>
</evidence>
<dbReference type="Proteomes" id="UP000274100">
    <property type="component" value="Chromosome"/>
</dbReference>
<organism evidence="1 2">
    <name type="scientific">Moraxella cuniculi</name>
    <dbReference type="NCBI Taxonomy" id="34061"/>
    <lineage>
        <taxon>Bacteria</taxon>
        <taxon>Pseudomonadati</taxon>
        <taxon>Pseudomonadota</taxon>
        <taxon>Gammaproteobacteria</taxon>
        <taxon>Moraxellales</taxon>
        <taxon>Moraxellaceae</taxon>
        <taxon>Moraxella</taxon>
    </lineage>
</organism>
<gene>
    <name evidence="1" type="ORF">NCTC10297_01720</name>
</gene>
<dbReference type="EMBL" id="LR134343">
    <property type="protein sequence ID" value="VEG13750.1"/>
    <property type="molecule type" value="Genomic_DNA"/>
</dbReference>
<evidence type="ECO:0000313" key="2">
    <source>
        <dbReference type="Proteomes" id="UP000274100"/>
    </source>
</evidence>
<dbReference type="KEGG" id="mcun:NCTC10297_01720"/>